<reference evidence="1" key="2">
    <citation type="journal article" date="2015" name="Data Brief">
        <title>Shoot transcriptome of the giant reed, Arundo donax.</title>
        <authorList>
            <person name="Barrero R.A."/>
            <person name="Guerrero F.D."/>
            <person name="Moolhuijzen P."/>
            <person name="Goolsby J.A."/>
            <person name="Tidwell J."/>
            <person name="Bellgard S.E."/>
            <person name="Bellgard M.I."/>
        </authorList>
    </citation>
    <scope>NUCLEOTIDE SEQUENCE</scope>
    <source>
        <tissue evidence="1">Shoot tissue taken approximately 20 cm above the soil surface</tissue>
    </source>
</reference>
<protein>
    <submittedName>
        <fullName evidence="1">Uncharacterized protein</fullName>
    </submittedName>
</protein>
<accession>A0A0A9F405</accession>
<reference evidence="1" key="1">
    <citation type="submission" date="2014-09" db="EMBL/GenBank/DDBJ databases">
        <authorList>
            <person name="Magalhaes I.L.F."/>
            <person name="Oliveira U."/>
            <person name="Santos F.R."/>
            <person name="Vidigal T.H.D.A."/>
            <person name="Brescovit A.D."/>
            <person name="Santos A.J."/>
        </authorList>
    </citation>
    <scope>NUCLEOTIDE SEQUENCE</scope>
    <source>
        <tissue evidence="1">Shoot tissue taken approximately 20 cm above the soil surface</tissue>
    </source>
</reference>
<name>A0A0A9F405_ARUDO</name>
<proteinExistence type="predicted"/>
<evidence type="ECO:0000313" key="1">
    <source>
        <dbReference type="EMBL" id="JAE07052.1"/>
    </source>
</evidence>
<dbReference type="AlphaFoldDB" id="A0A0A9F405"/>
<sequence length="34" mass="3833">MPRKVTTLKFSSIQLTVCSSSEAANQLSMQRIYL</sequence>
<organism evidence="1">
    <name type="scientific">Arundo donax</name>
    <name type="common">Giant reed</name>
    <name type="synonym">Donax arundinaceus</name>
    <dbReference type="NCBI Taxonomy" id="35708"/>
    <lineage>
        <taxon>Eukaryota</taxon>
        <taxon>Viridiplantae</taxon>
        <taxon>Streptophyta</taxon>
        <taxon>Embryophyta</taxon>
        <taxon>Tracheophyta</taxon>
        <taxon>Spermatophyta</taxon>
        <taxon>Magnoliopsida</taxon>
        <taxon>Liliopsida</taxon>
        <taxon>Poales</taxon>
        <taxon>Poaceae</taxon>
        <taxon>PACMAD clade</taxon>
        <taxon>Arundinoideae</taxon>
        <taxon>Arundineae</taxon>
        <taxon>Arundo</taxon>
    </lineage>
</organism>
<dbReference type="EMBL" id="GBRH01190844">
    <property type="protein sequence ID" value="JAE07052.1"/>
    <property type="molecule type" value="Transcribed_RNA"/>
</dbReference>